<sequence length="454" mass="49755">MYLPSQGQQLDARQNDPDGEKKGGNNNNVFVICAAVIVFALGIILMSYFALRTLRRMNCRPKYLPGNFLKDRWNRWQAAPSYGQIPNGGSSSANQNENGSTTANNTATEEGSEMNTTNGVRRDTSVRSVITLPPYSFSPKPTEQVLAREGERGGMDVVVEFPETAEEEETRREDLMEGLYQIRQQRRQEIAEREDRRRERREARARGDFVRLEQLRIQSRARASSRSSGNGNTNTSNALTVAEHQSRGRERRISSVSYAEVGYVRHDGSRLRADSPDSDRSPLLSNAAAVATDHSNRSSTSVLMNVHSRGESYSSVQSAATGISDSDTLTQVDSHAQSTHSTRHSVTEPEEGDVGAHVIPPPPDYDNLDWGDAPPYESPVADRGENVPRLRQLTVLPSIQVEAASPVGNTPTTPTNPHHPESNSPVENSSNADHAPVTTTTNTTTTTSTTAPSS</sequence>
<keyword evidence="2" id="KW-0812">Transmembrane</keyword>
<accession>A0AAD4CHC8</accession>
<feature type="region of interest" description="Disordered" evidence="1">
    <location>
        <begin position="217"/>
        <end position="254"/>
    </location>
</feature>
<keyword evidence="4" id="KW-1185">Reference proteome</keyword>
<name>A0AAD4CHC8_ASPNN</name>
<organism evidence="3 4">
    <name type="scientific">Aspergillus nanangensis</name>
    <dbReference type="NCBI Taxonomy" id="2582783"/>
    <lineage>
        <taxon>Eukaryota</taxon>
        <taxon>Fungi</taxon>
        <taxon>Dikarya</taxon>
        <taxon>Ascomycota</taxon>
        <taxon>Pezizomycotina</taxon>
        <taxon>Eurotiomycetes</taxon>
        <taxon>Eurotiomycetidae</taxon>
        <taxon>Eurotiales</taxon>
        <taxon>Aspergillaceae</taxon>
        <taxon>Aspergillus</taxon>
        <taxon>Aspergillus subgen. Circumdati</taxon>
    </lineage>
</organism>
<reference evidence="3" key="2">
    <citation type="submission" date="2020-02" db="EMBL/GenBank/DDBJ databases">
        <authorList>
            <person name="Gilchrist C.L.M."/>
            <person name="Chooi Y.-H."/>
        </authorList>
    </citation>
    <scope>NUCLEOTIDE SEQUENCE</scope>
    <source>
        <strain evidence="3">MST-FP2251</strain>
    </source>
</reference>
<keyword evidence="2" id="KW-0472">Membrane</keyword>
<protein>
    <submittedName>
        <fullName evidence="3">Uncharacterized protein</fullName>
    </submittedName>
</protein>
<proteinExistence type="predicted"/>
<evidence type="ECO:0000256" key="2">
    <source>
        <dbReference type="SAM" id="Phobius"/>
    </source>
</evidence>
<evidence type="ECO:0000256" key="1">
    <source>
        <dbReference type="SAM" id="MobiDB-lite"/>
    </source>
</evidence>
<feature type="compositionally biased region" description="Polar residues" evidence="1">
    <location>
        <begin position="87"/>
        <end position="119"/>
    </location>
</feature>
<feature type="compositionally biased region" description="Basic and acidic residues" evidence="1">
    <location>
        <begin position="244"/>
        <end position="253"/>
    </location>
</feature>
<gene>
    <name evidence="3" type="ORF">FE257_012300</name>
</gene>
<feature type="compositionally biased region" description="Low complexity" evidence="1">
    <location>
        <begin position="409"/>
        <end position="431"/>
    </location>
</feature>
<feature type="region of interest" description="Disordered" evidence="1">
    <location>
        <begin position="313"/>
        <end position="386"/>
    </location>
</feature>
<feature type="region of interest" description="Disordered" evidence="1">
    <location>
        <begin position="80"/>
        <end position="125"/>
    </location>
</feature>
<feature type="compositionally biased region" description="Polar residues" evidence="1">
    <location>
        <begin position="1"/>
        <end position="12"/>
    </location>
</feature>
<feature type="compositionally biased region" description="Low complexity" evidence="1">
    <location>
        <begin position="220"/>
        <end position="238"/>
    </location>
</feature>
<feature type="compositionally biased region" description="Basic and acidic residues" evidence="1">
    <location>
        <begin position="13"/>
        <end position="23"/>
    </location>
</feature>
<feature type="compositionally biased region" description="Polar residues" evidence="1">
    <location>
        <begin position="313"/>
        <end position="340"/>
    </location>
</feature>
<evidence type="ECO:0000313" key="4">
    <source>
        <dbReference type="Proteomes" id="UP001194746"/>
    </source>
</evidence>
<dbReference type="AlphaFoldDB" id="A0AAD4CHC8"/>
<comment type="caution">
    <text evidence="3">The sequence shown here is derived from an EMBL/GenBank/DDBJ whole genome shotgun (WGS) entry which is preliminary data.</text>
</comment>
<dbReference type="Proteomes" id="UP001194746">
    <property type="component" value="Unassembled WGS sequence"/>
</dbReference>
<feature type="transmembrane region" description="Helical" evidence="2">
    <location>
        <begin position="29"/>
        <end position="51"/>
    </location>
</feature>
<evidence type="ECO:0000313" key="3">
    <source>
        <dbReference type="EMBL" id="KAF9885828.1"/>
    </source>
</evidence>
<feature type="region of interest" description="Disordered" evidence="1">
    <location>
        <begin position="1"/>
        <end position="24"/>
    </location>
</feature>
<keyword evidence="2" id="KW-1133">Transmembrane helix</keyword>
<feature type="region of interest" description="Disordered" evidence="1">
    <location>
        <begin position="401"/>
        <end position="454"/>
    </location>
</feature>
<dbReference type="EMBL" id="VCAU01000088">
    <property type="protein sequence ID" value="KAF9885828.1"/>
    <property type="molecule type" value="Genomic_DNA"/>
</dbReference>
<feature type="compositionally biased region" description="Low complexity" evidence="1">
    <location>
        <begin position="438"/>
        <end position="454"/>
    </location>
</feature>
<reference evidence="3" key="1">
    <citation type="journal article" date="2019" name="Beilstein J. Org. Chem.">
        <title>Nanangenines: drimane sesquiterpenoids as the dominant metabolite cohort of a novel Australian fungus, Aspergillus nanangensis.</title>
        <authorList>
            <person name="Lacey H.J."/>
            <person name="Gilchrist C.L.M."/>
            <person name="Crombie A."/>
            <person name="Kalaitzis J.A."/>
            <person name="Vuong D."/>
            <person name="Rutledge P.J."/>
            <person name="Turner P."/>
            <person name="Pitt J.I."/>
            <person name="Lacey E."/>
            <person name="Chooi Y.H."/>
            <person name="Piggott A.M."/>
        </authorList>
    </citation>
    <scope>NUCLEOTIDE SEQUENCE</scope>
    <source>
        <strain evidence="3">MST-FP2251</strain>
    </source>
</reference>